<protein>
    <recommendedName>
        <fullName evidence="11">Laminin EGF-like domain-containing protein</fullName>
    </recommendedName>
</protein>
<evidence type="ECO:0000313" key="12">
    <source>
        <dbReference type="EMBL" id="KAG8239510.1"/>
    </source>
</evidence>
<dbReference type="Pfam" id="PF00053">
    <property type="entry name" value="EGF_laminin"/>
    <property type="match status" value="1"/>
</dbReference>
<accession>A0A8K0P819</accession>
<evidence type="ECO:0000313" key="13">
    <source>
        <dbReference type="Proteomes" id="UP000792457"/>
    </source>
</evidence>
<dbReference type="SMART" id="SM00180">
    <property type="entry name" value="EGF_Lam"/>
    <property type="match status" value="1"/>
</dbReference>
<feature type="disulfide bond" evidence="9">
    <location>
        <begin position="1"/>
        <end position="13"/>
    </location>
</feature>
<comment type="caution">
    <text evidence="12">The sequence shown here is derived from an EMBL/GenBank/DDBJ whole genome shotgun (WGS) entry which is preliminary data.</text>
</comment>
<evidence type="ECO:0000259" key="11">
    <source>
        <dbReference type="PROSITE" id="PS50027"/>
    </source>
</evidence>
<evidence type="ECO:0000256" key="7">
    <source>
        <dbReference type="ARBA" id="ARBA00023180"/>
    </source>
</evidence>
<keyword evidence="7" id="KW-0325">Glycoprotein</keyword>
<proteinExistence type="predicted"/>
<keyword evidence="2" id="KW-0964">Secreted</keyword>
<dbReference type="Proteomes" id="UP000792457">
    <property type="component" value="Unassembled WGS sequence"/>
</dbReference>
<keyword evidence="8 9" id="KW-0424">Laminin EGF-like domain</keyword>
<evidence type="ECO:0000256" key="6">
    <source>
        <dbReference type="ARBA" id="ARBA00023157"/>
    </source>
</evidence>
<keyword evidence="13" id="KW-1185">Reference proteome</keyword>
<reference evidence="12" key="1">
    <citation type="submission" date="2013-04" db="EMBL/GenBank/DDBJ databases">
        <authorList>
            <person name="Qu J."/>
            <person name="Murali S.C."/>
            <person name="Bandaranaike D."/>
            <person name="Bellair M."/>
            <person name="Blankenburg K."/>
            <person name="Chao H."/>
            <person name="Dinh H."/>
            <person name="Doddapaneni H."/>
            <person name="Downs B."/>
            <person name="Dugan-Rocha S."/>
            <person name="Elkadiri S."/>
            <person name="Gnanaolivu R.D."/>
            <person name="Hernandez B."/>
            <person name="Javaid M."/>
            <person name="Jayaseelan J.C."/>
            <person name="Lee S."/>
            <person name="Li M."/>
            <person name="Ming W."/>
            <person name="Munidasa M."/>
            <person name="Muniz J."/>
            <person name="Nguyen L."/>
            <person name="Ongeri F."/>
            <person name="Osuji N."/>
            <person name="Pu L.-L."/>
            <person name="Puazo M."/>
            <person name="Qu C."/>
            <person name="Quiroz J."/>
            <person name="Raj R."/>
            <person name="Weissenberger G."/>
            <person name="Xin Y."/>
            <person name="Zou X."/>
            <person name="Han Y."/>
            <person name="Richards S."/>
            <person name="Worley K."/>
            <person name="Muzny D."/>
            <person name="Gibbs R."/>
        </authorList>
    </citation>
    <scope>NUCLEOTIDE SEQUENCE</scope>
    <source>
        <strain evidence="12">Sampled in the wild</strain>
    </source>
</reference>
<keyword evidence="6 9" id="KW-1015">Disulfide bond</keyword>
<sequence>CDCDQFGSATQQCDRTTGSCVCKVGIGGYHCNECARGYIGTAPDCRPCGECFENWDRILNELRDETKQVIEAASKIKQTGATGAYTREFEKMEKRLDEINQLLLNTTVSTHDLEGMEQLIEELRQNISKSSANLNMVEKFLDNTTQKIYLAKLALNASQIQATELKNSAKNLKDNATKLQEANVE</sequence>
<keyword evidence="5 10" id="KW-0175">Coiled coil</keyword>
<name>A0A8K0P819_LADFU</name>
<dbReference type="InterPro" id="IPR002049">
    <property type="entry name" value="LE_dom"/>
</dbReference>
<dbReference type="PROSITE" id="PS01248">
    <property type="entry name" value="EGF_LAM_1"/>
    <property type="match status" value="1"/>
</dbReference>
<organism evidence="12 13">
    <name type="scientific">Ladona fulva</name>
    <name type="common">Scarce chaser dragonfly</name>
    <name type="synonym">Libellula fulva</name>
    <dbReference type="NCBI Taxonomy" id="123851"/>
    <lineage>
        <taxon>Eukaryota</taxon>
        <taxon>Metazoa</taxon>
        <taxon>Ecdysozoa</taxon>
        <taxon>Arthropoda</taxon>
        <taxon>Hexapoda</taxon>
        <taxon>Insecta</taxon>
        <taxon>Pterygota</taxon>
        <taxon>Palaeoptera</taxon>
        <taxon>Odonata</taxon>
        <taxon>Epiprocta</taxon>
        <taxon>Anisoptera</taxon>
        <taxon>Libelluloidea</taxon>
        <taxon>Libellulidae</taxon>
        <taxon>Ladona</taxon>
    </lineage>
</organism>
<feature type="disulfide bond" evidence="9">
    <location>
        <begin position="22"/>
        <end position="31"/>
    </location>
</feature>
<comment type="subcellular location">
    <subcellularLocation>
        <location evidence="1">Secreted</location>
        <location evidence="1">Extracellular space</location>
        <location evidence="1">Extracellular matrix</location>
    </subcellularLocation>
</comment>
<dbReference type="EMBL" id="KZ309677">
    <property type="protein sequence ID" value="KAG8239510.1"/>
    <property type="molecule type" value="Genomic_DNA"/>
</dbReference>
<dbReference type="Gene3D" id="2.10.25.10">
    <property type="entry name" value="Laminin"/>
    <property type="match status" value="1"/>
</dbReference>
<dbReference type="GO" id="GO:0048513">
    <property type="term" value="P:animal organ development"/>
    <property type="evidence" value="ECO:0007669"/>
    <property type="project" value="UniProtKB-ARBA"/>
</dbReference>
<dbReference type="PROSITE" id="PS50027">
    <property type="entry name" value="EGF_LAM_2"/>
    <property type="match status" value="1"/>
</dbReference>
<dbReference type="CDD" id="cd00055">
    <property type="entry name" value="EGF_Lam"/>
    <property type="match status" value="1"/>
</dbReference>
<feature type="disulfide bond" evidence="9">
    <location>
        <begin position="3"/>
        <end position="20"/>
    </location>
</feature>
<feature type="domain" description="Laminin EGF-like" evidence="11">
    <location>
        <begin position="1"/>
        <end position="47"/>
    </location>
</feature>
<comment type="caution">
    <text evidence="9">Lacks conserved residue(s) required for the propagation of feature annotation.</text>
</comment>
<dbReference type="OrthoDB" id="5985440at2759"/>
<evidence type="ECO:0000256" key="10">
    <source>
        <dbReference type="SAM" id="Coils"/>
    </source>
</evidence>
<evidence type="ECO:0000256" key="8">
    <source>
        <dbReference type="ARBA" id="ARBA00023292"/>
    </source>
</evidence>
<evidence type="ECO:0000256" key="3">
    <source>
        <dbReference type="ARBA" id="ARBA00022530"/>
    </source>
</evidence>
<keyword evidence="4" id="KW-0677">Repeat</keyword>
<dbReference type="AlphaFoldDB" id="A0A8K0P819"/>
<reference evidence="12" key="2">
    <citation type="submission" date="2017-10" db="EMBL/GenBank/DDBJ databases">
        <title>Ladona fulva Genome sequencing and assembly.</title>
        <authorList>
            <person name="Murali S."/>
            <person name="Richards S."/>
            <person name="Bandaranaike D."/>
            <person name="Bellair M."/>
            <person name="Blankenburg K."/>
            <person name="Chao H."/>
            <person name="Dinh H."/>
            <person name="Doddapaneni H."/>
            <person name="Dugan-Rocha S."/>
            <person name="Elkadiri S."/>
            <person name="Gnanaolivu R."/>
            <person name="Hernandez B."/>
            <person name="Skinner E."/>
            <person name="Javaid M."/>
            <person name="Lee S."/>
            <person name="Li M."/>
            <person name="Ming W."/>
            <person name="Munidasa M."/>
            <person name="Muniz J."/>
            <person name="Nguyen L."/>
            <person name="Hughes D."/>
            <person name="Osuji N."/>
            <person name="Pu L.-L."/>
            <person name="Puazo M."/>
            <person name="Qu C."/>
            <person name="Quiroz J."/>
            <person name="Raj R."/>
            <person name="Weissenberger G."/>
            <person name="Xin Y."/>
            <person name="Zou X."/>
            <person name="Han Y."/>
            <person name="Worley K."/>
            <person name="Muzny D."/>
            <person name="Gibbs R."/>
        </authorList>
    </citation>
    <scope>NUCLEOTIDE SEQUENCE</scope>
    <source>
        <strain evidence="12">Sampled in the wild</strain>
    </source>
</reference>
<feature type="non-terminal residue" evidence="12">
    <location>
        <position position="1"/>
    </location>
</feature>
<feature type="coiled-coil region" evidence="10">
    <location>
        <begin position="113"/>
        <end position="182"/>
    </location>
</feature>
<feature type="non-terminal residue" evidence="12">
    <location>
        <position position="185"/>
    </location>
</feature>
<evidence type="ECO:0000256" key="1">
    <source>
        <dbReference type="ARBA" id="ARBA00004498"/>
    </source>
</evidence>
<gene>
    <name evidence="12" type="ORF">J437_LFUL019147</name>
</gene>
<dbReference type="FunFam" id="2.10.25.10:FF:000135">
    <property type="entry name" value="Laminin subunit beta 4"/>
    <property type="match status" value="1"/>
</dbReference>
<evidence type="ECO:0000256" key="2">
    <source>
        <dbReference type="ARBA" id="ARBA00022525"/>
    </source>
</evidence>
<evidence type="ECO:0000256" key="9">
    <source>
        <dbReference type="PROSITE-ProRule" id="PRU00460"/>
    </source>
</evidence>
<dbReference type="GO" id="GO:0048731">
    <property type="term" value="P:system development"/>
    <property type="evidence" value="ECO:0007669"/>
    <property type="project" value="UniProtKB-ARBA"/>
</dbReference>
<keyword evidence="3" id="KW-0272">Extracellular matrix</keyword>
<evidence type="ECO:0000256" key="5">
    <source>
        <dbReference type="ARBA" id="ARBA00023054"/>
    </source>
</evidence>
<evidence type="ECO:0000256" key="4">
    <source>
        <dbReference type="ARBA" id="ARBA00022737"/>
    </source>
</evidence>
<dbReference type="SUPFAM" id="SSF57196">
    <property type="entry name" value="EGF/Laminin"/>
    <property type="match status" value="1"/>
</dbReference>